<sequence>MAELRTEEEQVEALKRWWKENGLSLVAGVALAAAGVLGWNTWQGYQENQATAASMRYQQLVNLTAGNDLDEAQLPEARALVDEIVDEHGKTLYADLARLMDARLAVAQGDLAGARERLQSLADAGSDNYVAGLARLRLARLLVAEGDADQALNVLQSGVPEALAAQRAEVRGDAYHALERREEAATAWREALRLAATNEQPLYGVQLKLDNLGLESPDLEGSALETSSRDTTSHDNRGLDA</sequence>
<keyword evidence="2" id="KW-1003">Cell membrane</keyword>
<evidence type="ECO:0000256" key="3">
    <source>
        <dbReference type="ARBA" id="ARBA00022692"/>
    </source>
</evidence>
<comment type="similarity">
    <text evidence="7">Belongs to the YfgM family.</text>
</comment>
<dbReference type="Gene3D" id="1.25.40.10">
    <property type="entry name" value="Tetratricopeptide repeat domain"/>
    <property type="match status" value="1"/>
</dbReference>
<proteinExistence type="inferred from homology"/>
<dbReference type="PIRSF" id="PIRSF006170">
    <property type="entry name" value="YfgM"/>
    <property type="match status" value="1"/>
</dbReference>
<feature type="domain" description="Ancillary SecYEG translocon subunit/Cell division coordinator CpoB TPR" evidence="11">
    <location>
        <begin position="15"/>
        <end position="213"/>
    </location>
</feature>
<evidence type="ECO:0000256" key="6">
    <source>
        <dbReference type="ARBA" id="ARBA00023186"/>
    </source>
</evidence>
<protein>
    <recommendedName>
        <fullName evidence="8">Ancillary SecYEG translocon subunit</fullName>
    </recommendedName>
</protein>
<evidence type="ECO:0000256" key="4">
    <source>
        <dbReference type="ARBA" id="ARBA00022989"/>
    </source>
</evidence>
<reference evidence="12 13" key="1">
    <citation type="submission" date="2019-12" db="EMBL/GenBank/DDBJ databases">
        <title>Draft genome sequencing of Halomonas icarensis D1-1.</title>
        <authorList>
            <person name="Pandiyan K."/>
            <person name="Kushwaha P."/>
            <person name="Gowdham M."/>
            <person name="Chakdar H."/>
            <person name="Singh A."/>
            <person name="Kumar M."/>
            <person name="Saxena A.K."/>
        </authorList>
    </citation>
    <scope>NUCLEOTIDE SEQUENCE [LARGE SCALE GENOMIC DNA]</scope>
    <source>
        <strain evidence="12 13">D1-1</strain>
    </source>
</reference>
<keyword evidence="3 10" id="KW-0812">Transmembrane</keyword>
<dbReference type="GO" id="GO:0044877">
    <property type="term" value="F:protein-containing complex binding"/>
    <property type="evidence" value="ECO:0007669"/>
    <property type="project" value="InterPro"/>
</dbReference>
<evidence type="ECO:0000313" key="12">
    <source>
        <dbReference type="EMBL" id="NAW14012.1"/>
    </source>
</evidence>
<evidence type="ECO:0000256" key="7">
    <source>
        <dbReference type="ARBA" id="ARBA00024197"/>
    </source>
</evidence>
<dbReference type="Pfam" id="PF09976">
    <property type="entry name" value="TPR_21"/>
    <property type="match status" value="1"/>
</dbReference>
<feature type="region of interest" description="Disordered" evidence="9">
    <location>
        <begin position="218"/>
        <end position="241"/>
    </location>
</feature>
<dbReference type="Proteomes" id="UP000448235">
    <property type="component" value="Unassembled WGS sequence"/>
</dbReference>
<accession>A0A7X5AM07</accession>
<dbReference type="GO" id="GO:0005886">
    <property type="term" value="C:plasma membrane"/>
    <property type="evidence" value="ECO:0007669"/>
    <property type="project" value="UniProtKB-SubCell"/>
</dbReference>
<name>A0A7X5AM07_9GAMM</name>
<feature type="compositionally biased region" description="Basic and acidic residues" evidence="9">
    <location>
        <begin position="227"/>
        <end position="241"/>
    </location>
</feature>
<gene>
    <name evidence="12" type="ORF">GRB80_14330</name>
</gene>
<evidence type="ECO:0000256" key="9">
    <source>
        <dbReference type="SAM" id="MobiDB-lite"/>
    </source>
</evidence>
<dbReference type="AlphaFoldDB" id="A0A7X5AM07"/>
<evidence type="ECO:0000256" key="5">
    <source>
        <dbReference type="ARBA" id="ARBA00023136"/>
    </source>
</evidence>
<evidence type="ECO:0000259" key="11">
    <source>
        <dbReference type="Pfam" id="PF09976"/>
    </source>
</evidence>
<keyword evidence="6" id="KW-0143">Chaperone</keyword>
<dbReference type="InterPro" id="IPR018704">
    <property type="entry name" value="SecYEG/CpoB_TPR"/>
</dbReference>
<dbReference type="InterPro" id="IPR011990">
    <property type="entry name" value="TPR-like_helical_dom_sf"/>
</dbReference>
<dbReference type="InterPro" id="IPR026039">
    <property type="entry name" value="YfgM"/>
</dbReference>
<evidence type="ECO:0000256" key="1">
    <source>
        <dbReference type="ARBA" id="ARBA00004401"/>
    </source>
</evidence>
<comment type="subcellular location">
    <subcellularLocation>
        <location evidence="1">Cell membrane</location>
        <topology evidence="1">Single-pass type II membrane protein</topology>
    </subcellularLocation>
</comment>
<evidence type="ECO:0000256" key="10">
    <source>
        <dbReference type="SAM" id="Phobius"/>
    </source>
</evidence>
<organism evidence="12 13">
    <name type="scientific">Halomonas icarae</name>
    <dbReference type="NCBI Taxonomy" id="2691040"/>
    <lineage>
        <taxon>Bacteria</taxon>
        <taxon>Pseudomonadati</taxon>
        <taxon>Pseudomonadota</taxon>
        <taxon>Gammaproteobacteria</taxon>
        <taxon>Oceanospirillales</taxon>
        <taxon>Halomonadaceae</taxon>
        <taxon>Halomonas</taxon>
    </lineage>
</organism>
<dbReference type="PANTHER" id="PTHR38035">
    <property type="entry name" value="UPF0070 PROTEIN YFGM"/>
    <property type="match status" value="1"/>
</dbReference>
<keyword evidence="13" id="KW-1185">Reference proteome</keyword>
<keyword evidence="5 10" id="KW-0472">Membrane</keyword>
<evidence type="ECO:0000313" key="13">
    <source>
        <dbReference type="Proteomes" id="UP000448235"/>
    </source>
</evidence>
<dbReference type="SUPFAM" id="SSF48452">
    <property type="entry name" value="TPR-like"/>
    <property type="match status" value="1"/>
</dbReference>
<feature type="transmembrane region" description="Helical" evidence="10">
    <location>
        <begin position="21"/>
        <end position="42"/>
    </location>
</feature>
<dbReference type="PANTHER" id="PTHR38035:SF1">
    <property type="entry name" value="ANCILLARY SECYEG TRANSLOCON SUBUNIT"/>
    <property type="match status" value="1"/>
</dbReference>
<comment type="caution">
    <text evidence="12">The sequence shown here is derived from an EMBL/GenBank/DDBJ whole genome shotgun (WGS) entry which is preliminary data.</text>
</comment>
<dbReference type="EMBL" id="WUTS01000001">
    <property type="protein sequence ID" value="NAW14012.1"/>
    <property type="molecule type" value="Genomic_DNA"/>
</dbReference>
<keyword evidence="4 10" id="KW-1133">Transmembrane helix</keyword>
<evidence type="ECO:0000256" key="2">
    <source>
        <dbReference type="ARBA" id="ARBA00022475"/>
    </source>
</evidence>
<dbReference type="RefSeq" id="WP_161424012.1">
    <property type="nucleotide sequence ID" value="NZ_JARWMY010000001.1"/>
</dbReference>
<evidence type="ECO:0000256" key="8">
    <source>
        <dbReference type="ARBA" id="ARBA00024235"/>
    </source>
</evidence>